<gene>
    <name evidence="2" type="ORF">F5878DRAFT_68930</name>
</gene>
<evidence type="ECO:0000313" key="2">
    <source>
        <dbReference type="EMBL" id="KAJ3840490.1"/>
    </source>
</evidence>
<reference evidence="2" key="1">
    <citation type="submission" date="2022-08" db="EMBL/GenBank/DDBJ databases">
        <authorList>
            <consortium name="DOE Joint Genome Institute"/>
            <person name="Min B."/>
            <person name="Riley R."/>
            <person name="Sierra-Patev S."/>
            <person name="Naranjo-Ortiz M."/>
            <person name="Looney B."/>
            <person name="Konkel Z."/>
            <person name="Slot J.C."/>
            <person name="Sakamoto Y."/>
            <person name="Steenwyk J.L."/>
            <person name="Rokas A."/>
            <person name="Carro J."/>
            <person name="Camarero S."/>
            <person name="Ferreira P."/>
            <person name="Molpeceres G."/>
            <person name="Ruiz-Duenas F.J."/>
            <person name="Serrano A."/>
            <person name="Henrissat B."/>
            <person name="Drula E."/>
            <person name="Hughes K.W."/>
            <person name="Mata J.L."/>
            <person name="Ishikawa N.K."/>
            <person name="Vargas-Isla R."/>
            <person name="Ushijima S."/>
            <person name="Smith C.A."/>
            <person name="Ahrendt S."/>
            <person name="Andreopoulos W."/>
            <person name="He G."/>
            <person name="Labutti K."/>
            <person name="Lipzen A."/>
            <person name="Ng V."/>
            <person name="Sandor L."/>
            <person name="Barry K."/>
            <person name="Martinez A.T."/>
            <person name="Xiao Y."/>
            <person name="Gibbons J.G."/>
            <person name="Terashima K."/>
            <person name="Hibbett D.S."/>
            <person name="Grigoriev I.V."/>
        </authorList>
    </citation>
    <scope>NUCLEOTIDE SEQUENCE</scope>
    <source>
        <strain evidence="2">TFB9207</strain>
    </source>
</reference>
<feature type="region of interest" description="Disordered" evidence="1">
    <location>
        <begin position="151"/>
        <end position="354"/>
    </location>
</feature>
<accession>A0AA38PD49</accession>
<protein>
    <submittedName>
        <fullName evidence="2">Uncharacterized protein</fullName>
    </submittedName>
</protein>
<sequence length="475" mass="52429">MTLCLSYSTLVYSRENIAESIFRTLFRRRAQEFNKFFKFFGSVRRVSLVFHALLGFFRRLHFHQHTPSYFFSPLAMARALRQDIPSRRARHAMPQLAPGMADLNPAPGVGRTGPPPLDSLDQAPAGSFQANRALNGERGVAARQQARLHHRFSGGSATSREPVRASPPFDWDPDAFPADSDLFGSTSTGTRRLGPLQSHMRDDRSSLDVPPHSARVRHDSGLEGGGADVPRGRGPVRPSSPDSTDSVPSEWGGIDGEDRVLDPPALGPPFELHSTREPAFSSQPPNEAEQFRTASRSQSRLSLSAVAESPNHEKVTRTRFLAGPSPRKVQSQEDGGRPSPRLADHTRRRSRSLEPMDMEVVHGVGDRTRSFAFPDPRTARYLDADPVGMLTSVSLVVIKVLAEGWQEVIPLGHFARRFNPLISGHARVTFLPCGWGTTAKYRCITVVFATSRSTTSQRRIGIKSSAIFPVRSRSS</sequence>
<keyword evidence="3" id="KW-1185">Reference proteome</keyword>
<dbReference type="Proteomes" id="UP001163846">
    <property type="component" value="Unassembled WGS sequence"/>
</dbReference>
<dbReference type="AlphaFoldDB" id="A0AA38PD49"/>
<dbReference type="EMBL" id="MU806077">
    <property type="protein sequence ID" value="KAJ3840490.1"/>
    <property type="molecule type" value="Genomic_DNA"/>
</dbReference>
<feature type="compositionally biased region" description="Low complexity" evidence="1">
    <location>
        <begin position="228"/>
        <end position="249"/>
    </location>
</feature>
<comment type="caution">
    <text evidence="2">The sequence shown here is derived from an EMBL/GenBank/DDBJ whole genome shotgun (WGS) entry which is preliminary data.</text>
</comment>
<name>A0AA38PD49_9AGAR</name>
<feature type="compositionally biased region" description="Low complexity" evidence="1">
    <location>
        <begin position="294"/>
        <end position="305"/>
    </location>
</feature>
<proteinExistence type="predicted"/>
<organism evidence="2 3">
    <name type="scientific">Lentinula raphanica</name>
    <dbReference type="NCBI Taxonomy" id="153919"/>
    <lineage>
        <taxon>Eukaryota</taxon>
        <taxon>Fungi</taxon>
        <taxon>Dikarya</taxon>
        <taxon>Basidiomycota</taxon>
        <taxon>Agaricomycotina</taxon>
        <taxon>Agaricomycetes</taxon>
        <taxon>Agaricomycetidae</taxon>
        <taxon>Agaricales</taxon>
        <taxon>Marasmiineae</taxon>
        <taxon>Omphalotaceae</taxon>
        <taxon>Lentinula</taxon>
    </lineage>
</organism>
<feature type="compositionally biased region" description="Low complexity" evidence="1">
    <location>
        <begin position="166"/>
        <end position="181"/>
    </location>
</feature>
<evidence type="ECO:0000313" key="3">
    <source>
        <dbReference type="Proteomes" id="UP001163846"/>
    </source>
</evidence>
<evidence type="ECO:0000256" key="1">
    <source>
        <dbReference type="SAM" id="MobiDB-lite"/>
    </source>
</evidence>